<dbReference type="RefSeq" id="WP_257445227.1">
    <property type="nucleotide sequence ID" value="NZ_JANIPJ010000006.1"/>
</dbReference>
<dbReference type="SUPFAM" id="SSF54631">
    <property type="entry name" value="CBS-domain pair"/>
    <property type="match status" value="1"/>
</dbReference>
<dbReference type="GO" id="GO:0016020">
    <property type="term" value="C:membrane"/>
    <property type="evidence" value="ECO:0007669"/>
    <property type="project" value="InterPro"/>
</dbReference>
<evidence type="ECO:0000256" key="3">
    <source>
        <dbReference type="SAM" id="Coils"/>
    </source>
</evidence>
<keyword evidence="7" id="KW-1185">Reference proteome</keyword>
<dbReference type="PANTHER" id="PTHR32089">
    <property type="entry name" value="METHYL-ACCEPTING CHEMOTAXIS PROTEIN MCPB"/>
    <property type="match status" value="1"/>
</dbReference>
<dbReference type="AlphaFoldDB" id="A0A9X2MR40"/>
<evidence type="ECO:0000313" key="6">
    <source>
        <dbReference type="EMBL" id="MCR2804303.1"/>
    </source>
</evidence>
<dbReference type="EMBL" id="JANIPJ010000006">
    <property type="protein sequence ID" value="MCR2804303.1"/>
    <property type="molecule type" value="Genomic_DNA"/>
</dbReference>
<dbReference type="InterPro" id="IPR000644">
    <property type="entry name" value="CBS_dom"/>
</dbReference>
<sequence length="396" mass="43244">MTLLTFSQDRSESILAAPGTETKPNKGQAEQASNSEVAKAVSLRLADFSRTAPVVEDTALCKDLLEKFQEHSDCECIVMTGESGEISGLAMRNRFSYKLAHRYSVALFYNKPALQLADTAPIIVEADFDPRSLIDLAMSRQGDSLYDCIVLTSKGRFAGVLAISDLLRLSKELQLQAMRDQQVTIAAAKERVSGIEGAVESVRESVREGDSLSMRMVDLTLQGKNELTVIKHSFESLEKSSELQAERMKELERETDSIVAMSNLIKELAEQCNILAINASIEAARAGEYGRGFSVVASEIMNLANQTKKSAIDIKGMTTNIVQAIMRTSELVEEGLKQTAASGKNVEAANDAYQAIFKAAADNRVNAQRIGELAGEAHRLSAEVSEEMEQLSRSYS</sequence>
<dbReference type="Proteomes" id="UP001141950">
    <property type="component" value="Unassembled WGS sequence"/>
</dbReference>
<dbReference type="SMART" id="SM00283">
    <property type="entry name" value="MA"/>
    <property type="match status" value="1"/>
</dbReference>
<dbReference type="PANTHER" id="PTHR32089:SF112">
    <property type="entry name" value="LYSOZYME-LIKE PROTEIN-RELATED"/>
    <property type="match status" value="1"/>
</dbReference>
<reference evidence="6" key="1">
    <citation type="submission" date="2022-08" db="EMBL/GenBank/DDBJ databases">
        <title>The genomic sequence of strain Paenibacillus sp. SCIV0701.</title>
        <authorList>
            <person name="Zhao H."/>
        </authorList>
    </citation>
    <scope>NUCLEOTIDE SEQUENCE</scope>
    <source>
        <strain evidence="6">SCIV0701</strain>
    </source>
</reference>
<evidence type="ECO:0000256" key="2">
    <source>
        <dbReference type="PROSITE-ProRule" id="PRU00284"/>
    </source>
</evidence>
<keyword evidence="3" id="KW-0175">Coiled coil</keyword>
<dbReference type="Pfam" id="PF00571">
    <property type="entry name" value="CBS"/>
    <property type="match status" value="1"/>
</dbReference>
<evidence type="ECO:0000259" key="5">
    <source>
        <dbReference type="PROSITE" id="PS50111"/>
    </source>
</evidence>
<feature type="region of interest" description="Disordered" evidence="4">
    <location>
        <begin position="14"/>
        <end position="33"/>
    </location>
</feature>
<dbReference type="Pfam" id="PF00015">
    <property type="entry name" value="MCPsignal"/>
    <property type="match status" value="1"/>
</dbReference>
<dbReference type="InterPro" id="IPR004089">
    <property type="entry name" value="MCPsignal_dom"/>
</dbReference>
<accession>A0A9X2MR40</accession>
<proteinExistence type="predicted"/>
<protein>
    <submittedName>
        <fullName evidence="6">Methyl-accepting chemotaxis protein</fullName>
    </submittedName>
</protein>
<organism evidence="6 7">
    <name type="scientific">Paenibacillus soyae</name>
    <dbReference type="NCBI Taxonomy" id="2969249"/>
    <lineage>
        <taxon>Bacteria</taxon>
        <taxon>Bacillati</taxon>
        <taxon>Bacillota</taxon>
        <taxon>Bacilli</taxon>
        <taxon>Bacillales</taxon>
        <taxon>Paenibacillaceae</taxon>
        <taxon>Paenibacillus</taxon>
    </lineage>
</organism>
<dbReference type="GO" id="GO:0007165">
    <property type="term" value="P:signal transduction"/>
    <property type="evidence" value="ECO:0007669"/>
    <property type="project" value="UniProtKB-KW"/>
</dbReference>
<feature type="coiled-coil region" evidence="3">
    <location>
        <begin position="234"/>
        <end position="271"/>
    </location>
</feature>
<name>A0A9X2MR40_9BACL</name>
<gene>
    <name evidence="6" type="ORF">NQZ67_10460</name>
</gene>
<evidence type="ECO:0000256" key="1">
    <source>
        <dbReference type="ARBA" id="ARBA00023224"/>
    </source>
</evidence>
<evidence type="ECO:0000256" key="4">
    <source>
        <dbReference type="SAM" id="MobiDB-lite"/>
    </source>
</evidence>
<dbReference type="SUPFAM" id="SSF58104">
    <property type="entry name" value="Methyl-accepting chemotaxis protein (MCP) signaling domain"/>
    <property type="match status" value="1"/>
</dbReference>
<dbReference type="Gene3D" id="1.10.287.950">
    <property type="entry name" value="Methyl-accepting chemotaxis protein"/>
    <property type="match status" value="1"/>
</dbReference>
<dbReference type="PROSITE" id="PS50111">
    <property type="entry name" value="CHEMOTAXIS_TRANSDUC_2"/>
    <property type="match status" value="1"/>
</dbReference>
<keyword evidence="1 2" id="KW-0807">Transducer</keyword>
<evidence type="ECO:0000313" key="7">
    <source>
        <dbReference type="Proteomes" id="UP001141950"/>
    </source>
</evidence>
<comment type="caution">
    <text evidence="6">The sequence shown here is derived from an EMBL/GenBank/DDBJ whole genome shotgun (WGS) entry which is preliminary data.</text>
</comment>
<feature type="domain" description="Methyl-accepting transducer" evidence="5">
    <location>
        <begin position="180"/>
        <end position="392"/>
    </location>
</feature>
<dbReference type="InterPro" id="IPR046342">
    <property type="entry name" value="CBS_dom_sf"/>
</dbReference>